<feature type="region of interest" description="Disordered" evidence="1">
    <location>
        <begin position="1"/>
        <end position="26"/>
    </location>
</feature>
<evidence type="ECO:0000256" key="1">
    <source>
        <dbReference type="SAM" id="MobiDB-lite"/>
    </source>
</evidence>
<evidence type="ECO:0000313" key="2">
    <source>
        <dbReference type="EMBL" id="KTB39763.1"/>
    </source>
</evidence>
<protein>
    <submittedName>
        <fullName evidence="2">Uncharacterized protein</fullName>
    </submittedName>
</protein>
<organism evidence="2 3">
    <name type="scientific">Moniliophthora roreri</name>
    <name type="common">Frosty pod rot fungus</name>
    <name type="synonym">Monilia roreri</name>
    <dbReference type="NCBI Taxonomy" id="221103"/>
    <lineage>
        <taxon>Eukaryota</taxon>
        <taxon>Fungi</taxon>
        <taxon>Dikarya</taxon>
        <taxon>Basidiomycota</taxon>
        <taxon>Agaricomycotina</taxon>
        <taxon>Agaricomycetes</taxon>
        <taxon>Agaricomycetidae</taxon>
        <taxon>Agaricales</taxon>
        <taxon>Marasmiineae</taxon>
        <taxon>Marasmiaceae</taxon>
        <taxon>Moniliophthora</taxon>
    </lineage>
</organism>
<name>A0A0W0FTP5_MONRR</name>
<reference evidence="2 3" key="1">
    <citation type="submission" date="2015-12" db="EMBL/GenBank/DDBJ databases">
        <title>Draft genome sequence of Moniliophthora roreri, the causal agent of frosty pod rot of cacao.</title>
        <authorList>
            <person name="Aime M.C."/>
            <person name="Diaz-Valderrama J.R."/>
            <person name="Kijpornyongpan T."/>
            <person name="Phillips-Mora W."/>
        </authorList>
    </citation>
    <scope>NUCLEOTIDE SEQUENCE [LARGE SCALE GENOMIC DNA]</scope>
    <source>
        <strain evidence="2 3">MCA 2952</strain>
    </source>
</reference>
<dbReference type="AlphaFoldDB" id="A0A0W0FTP5"/>
<gene>
    <name evidence="2" type="ORF">WG66_7659</name>
</gene>
<accession>A0A0W0FTP5</accession>
<dbReference type="Proteomes" id="UP000054988">
    <property type="component" value="Unassembled WGS sequence"/>
</dbReference>
<dbReference type="EMBL" id="LATX01001636">
    <property type="protein sequence ID" value="KTB39763.1"/>
    <property type="molecule type" value="Genomic_DNA"/>
</dbReference>
<evidence type="ECO:0000313" key="3">
    <source>
        <dbReference type="Proteomes" id="UP000054988"/>
    </source>
</evidence>
<proteinExistence type="predicted"/>
<comment type="caution">
    <text evidence="2">The sequence shown here is derived from an EMBL/GenBank/DDBJ whole genome shotgun (WGS) entry which is preliminary data.</text>
</comment>
<sequence>MPPVKDTHGNNLEKDAELRRNLNPDA</sequence>